<feature type="binding site" evidence="10">
    <location>
        <position position="193"/>
    </location>
    <ligand>
        <name>UDP-N-acetyl-alpha-D-glucosamine</name>
        <dbReference type="ChEBI" id="CHEBI:57705"/>
    </ligand>
</feature>
<sequence length="362" mass="38624">MSKHLVIAAAGTGGHVMPGIAVAKILRSRGWTVSWIGTEKGMERRLVERYGIPFHAFDFQGLRGKGLKTMLFGGFKLLSCIGKSRTILSGENADVVFSTGGYIAVPVCLAAGLKGVPYVLMNSDADPLLSIKMVQGNAAGIMCGFDGKAAKLAGDRGVVSGNPVRQEILNIPEPQERYAGRTGRLNLLVFGGSLGAQVFNERIPPAIAMIPPEERPNIVHQCGIKAVESVKALYKELGVEAEVVPFIDDMAKAYQQADAVIARAGAISVSELTAAGVPSILVPLVTKTTSHQVGNAEYMQQAGAAIYLPQSELQPQKLKDILCGLNREKLLSMAEKAKRLGKPQAAETVADFIEYIARKEAK</sequence>
<evidence type="ECO:0000313" key="13">
    <source>
        <dbReference type="EMBL" id="MVX56178.1"/>
    </source>
</evidence>
<evidence type="ECO:0000259" key="11">
    <source>
        <dbReference type="Pfam" id="PF03033"/>
    </source>
</evidence>
<evidence type="ECO:0000256" key="9">
    <source>
        <dbReference type="ARBA" id="ARBA00023316"/>
    </source>
</evidence>
<keyword evidence="1 10" id="KW-1003">Cell membrane</keyword>
<evidence type="ECO:0000256" key="1">
    <source>
        <dbReference type="ARBA" id="ARBA00022475"/>
    </source>
</evidence>
<evidence type="ECO:0000256" key="10">
    <source>
        <dbReference type="HAMAP-Rule" id="MF_00033"/>
    </source>
</evidence>
<keyword evidence="2 10" id="KW-0132">Cell division</keyword>
<feature type="binding site" evidence="10">
    <location>
        <position position="165"/>
    </location>
    <ligand>
        <name>UDP-N-acetyl-alpha-D-glucosamine</name>
        <dbReference type="ChEBI" id="CHEBI:57705"/>
    </ligand>
</feature>
<evidence type="ECO:0000313" key="14">
    <source>
        <dbReference type="Proteomes" id="UP000472580"/>
    </source>
</evidence>
<dbReference type="HAMAP" id="MF_00033">
    <property type="entry name" value="MurG"/>
    <property type="match status" value="1"/>
</dbReference>
<dbReference type="EMBL" id="WSRP01000006">
    <property type="protein sequence ID" value="MVX56178.1"/>
    <property type="molecule type" value="Genomic_DNA"/>
</dbReference>
<dbReference type="InterPro" id="IPR006009">
    <property type="entry name" value="GlcNAc_MurG"/>
</dbReference>
<feature type="domain" description="Glycosyltransferase family 28 N-terminal" evidence="11">
    <location>
        <begin position="6"/>
        <end position="135"/>
    </location>
</feature>
<feature type="binding site" evidence="10">
    <location>
        <position position="247"/>
    </location>
    <ligand>
        <name>UDP-N-acetyl-alpha-D-glucosamine</name>
        <dbReference type="ChEBI" id="CHEBI:57705"/>
    </ligand>
</feature>
<gene>
    <name evidence="10 13" type="primary">murG</name>
    <name evidence="13" type="ORF">E5987_03020</name>
</gene>
<protein>
    <recommendedName>
        <fullName evidence="10">UDP-N-acetylglucosamine--N-acetylmuramyl-(pentapeptide) pyrophosphoryl-undecaprenol N-acetylglucosamine transferase</fullName>
        <ecNumber evidence="10">2.4.1.227</ecNumber>
    </recommendedName>
    <alternativeName>
        <fullName evidence="10">Undecaprenyl-PP-MurNAc-pentapeptide-UDPGlcNAc GlcNAc transferase</fullName>
    </alternativeName>
</protein>
<feature type="binding site" evidence="10">
    <location>
        <begin position="12"/>
        <end position="14"/>
    </location>
    <ligand>
        <name>UDP-N-acetyl-alpha-D-glucosamine</name>
        <dbReference type="ChEBI" id="CHEBI:57705"/>
    </ligand>
</feature>
<feature type="domain" description="Glycosyl transferase family 28 C-terminal" evidence="12">
    <location>
        <begin position="187"/>
        <end position="348"/>
    </location>
</feature>
<evidence type="ECO:0000256" key="4">
    <source>
        <dbReference type="ARBA" id="ARBA00022679"/>
    </source>
</evidence>
<comment type="pathway">
    <text evidence="10">Cell wall biogenesis; peptidoglycan biosynthesis.</text>
</comment>
<comment type="subcellular location">
    <subcellularLocation>
        <location evidence="10">Cell membrane</location>
        <topology evidence="10">Peripheral membrane protein</topology>
        <orientation evidence="10">Cytoplasmic side</orientation>
    </subcellularLocation>
</comment>
<dbReference type="Pfam" id="PF03033">
    <property type="entry name" value="Glyco_transf_28"/>
    <property type="match status" value="1"/>
</dbReference>
<dbReference type="CDD" id="cd03785">
    <property type="entry name" value="GT28_MurG"/>
    <property type="match status" value="1"/>
</dbReference>
<dbReference type="GO" id="GO:0008360">
    <property type="term" value="P:regulation of cell shape"/>
    <property type="evidence" value="ECO:0007669"/>
    <property type="project" value="UniProtKB-KW"/>
</dbReference>
<dbReference type="PANTHER" id="PTHR21015:SF22">
    <property type="entry name" value="GLYCOSYLTRANSFERASE"/>
    <property type="match status" value="1"/>
</dbReference>
<dbReference type="RefSeq" id="WP_160334610.1">
    <property type="nucleotide sequence ID" value="NZ_CALPCR010000008.1"/>
</dbReference>
<evidence type="ECO:0000256" key="7">
    <source>
        <dbReference type="ARBA" id="ARBA00023136"/>
    </source>
</evidence>
<comment type="similarity">
    <text evidence="10">Belongs to the glycosyltransferase 28 family. MurG subfamily.</text>
</comment>
<accession>A0A6L6YHM2</accession>
<comment type="caution">
    <text evidence="13">The sequence shown here is derived from an EMBL/GenBank/DDBJ whole genome shotgun (WGS) entry which is preliminary data.</text>
</comment>
<dbReference type="Gene3D" id="3.40.50.2000">
    <property type="entry name" value="Glycogen Phosphorylase B"/>
    <property type="match status" value="2"/>
</dbReference>
<dbReference type="AlphaFoldDB" id="A0A6L6YHM2"/>
<dbReference type="OrthoDB" id="9808936at2"/>
<dbReference type="UniPathway" id="UPA00219"/>
<keyword evidence="6 10" id="KW-0573">Peptidoglycan synthesis</keyword>
<reference evidence="13 14" key="1">
    <citation type="submission" date="2019-12" db="EMBL/GenBank/DDBJ databases">
        <title>Microbes associate with the intestines of laboratory mice.</title>
        <authorList>
            <person name="Navarre W."/>
            <person name="Wong E."/>
        </authorList>
    </citation>
    <scope>NUCLEOTIDE SEQUENCE [LARGE SCALE GENOMIC DNA]</scope>
    <source>
        <strain evidence="13 14">NM82_D38</strain>
    </source>
</reference>
<evidence type="ECO:0000256" key="6">
    <source>
        <dbReference type="ARBA" id="ARBA00022984"/>
    </source>
</evidence>
<dbReference type="GO" id="GO:0050511">
    <property type="term" value="F:undecaprenyldiphospho-muramoylpentapeptide beta-N-acetylglucosaminyltransferase activity"/>
    <property type="evidence" value="ECO:0007669"/>
    <property type="project" value="UniProtKB-UniRule"/>
</dbReference>
<evidence type="ECO:0000256" key="2">
    <source>
        <dbReference type="ARBA" id="ARBA00022618"/>
    </source>
</evidence>
<dbReference type="GO" id="GO:0005886">
    <property type="term" value="C:plasma membrane"/>
    <property type="evidence" value="ECO:0007669"/>
    <property type="project" value="UniProtKB-SubCell"/>
</dbReference>
<dbReference type="Proteomes" id="UP000472580">
    <property type="component" value="Unassembled WGS sequence"/>
</dbReference>
<dbReference type="InterPro" id="IPR004276">
    <property type="entry name" value="GlycoTrans_28_N"/>
</dbReference>
<dbReference type="GO" id="GO:0051301">
    <property type="term" value="P:cell division"/>
    <property type="evidence" value="ECO:0007669"/>
    <property type="project" value="UniProtKB-KW"/>
</dbReference>
<comment type="function">
    <text evidence="10">Cell wall formation. Catalyzes the transfer of a GlcNAc subunit on undecaprenyl-pyrophosphoryl-MurNAc-pentapeptide (lipid intermediate I) to form undecaprenyl-pyrophosphoryl-MurNAc-(pentapeptide)GlcNAc (lipid intermediate II).</text>
</comment>
<evidence type="ECO:0000259" key="12">
    <source>
        <dbReference type="Pfam" id="PF04101"/>
    </source>
</evidence>
<dbReference type="GO" id="GO:0005975">
    <property type="term" value="P:carbohydrate metabolic process"/>
    <property type="evidence" value="ECO:0007669"/>
    <property type="project" value="InterPro"/>
</dbReference>
<organism evidence="13 14">
    <name type="scientific">Parasutterella muris</name>
    <dbReference type="NCBI Taxonomy" id="2565572"/>
    <lineage>
        <taxon>Bacteria</taxon>
        <taxon>Pseudomonadati</taxon>
        <taxon>Pseudomonadota</taxon>
        <taxon>Betaproteobacteria</taxon>
        <taxon>Burkholderiales</taxon>
        <taxon>Sutterellaceae</taxon>
        <taxon>Parasutterella</taxon>
    </lineage>
</organism>
<keyword evidence="9 10" id="KW-0961">Cell wall biogenesis/degradation</keyword>
<keyword evidence="3 10" id="KW-0328">Glycosyltransferase</keyword>
<dbReference type="GO" id="GO:0071555">
    <property type="term" value="P:cell wall organization"/>
    <property type="evidence" value="ECO:0007669"/>
    <property type="project" value="UniProtKB-KW"/>
</dbReference>
<dbReference type="EC" id="2.4.1.227" evidence="10"/>
<dbReference type="GO" id="GO:0009252">
    <property type="term" value="P:peptidoglycan biosynthetic process"/>
    <property type="evidence" value="ECO:0007669"/>
    <property type="project" value="UniProtKB-UniRule"/>
</dbReference>
<dbReference type="SUPFAM" id="SSF53756">
    <property type="entry name" value="UDP-Glycosyltransferase/glycogen phosphorylase"/>
    <property type="match status" value="1"/>
</dbReference>
<dbReference type="NCBIfam" id="TIGR01133">
    <property type="entry name" value="murG"/>
    <property type="match status" value="1"/>
</dbReference>
<dbReference type="PANTHER" id="PTHR21015">
    <property type="entry name" value="UDP-N-ACETYLGLUCOSAMINE--N-ACETYLMURAMYL-(PENTAPEPTIDE) PYROPHOSPHORYL-UNDECAPRENOL N-ACETYLGLUCOSAMINE TRANSFERASE 1"/>
    <property type="match status" value="1"/>
</dbReference>
<comment type="caution">
    <text evidence="10">Lacks conserved residue(s) required for the propagation of feature annotation.</text>
</comment>
<comment type="catalytic activity">
    <reaction evidence="10">
        <text>di-trans,octa-cis-undecaprenyl diphospho-N-acetyl-alpha-D-muramoyl-L-alanyl-D-glutamyl-meso-2,6-diaminopimeloyl-D-alanyl-D-alanine + UDP-N-acetyl-alpha-D-glucosamine = di-trans,octa-cis-undecaprenyl diphospho-[N-acetyl-alpha-D-glucosaminyl-(1-&gt;4)]-N-acetyl-alpha-D-muramoyl-L-alanyl-D-glutamyl-meso-2,6-diaminopimeloyl-D-alanyl-D-alanine + UDP + H(+)</text>
        <dbReference type="Rhea" id="RHEA:31227"/>
        <dbReference type="ChEBI" id="CHEBI:15378"/>
        <dbReference type="ChEBI" id="CHEBI:57705"/>
        <dbReference type="ChEBI" id="CHEBI:58223"/>
        <dbReference type="ChEBI" id="CHEBI:61387"/>
        <dbReference type="ChEBI" id="CHEBI:61388"/>
        <dbReference type="EC" id="2.4.1.227"/>
    </reaction>
</comment>
<keyword evidence="5 10" id="KW-0133">Cell shape</keyword>
<keyword evidence="7 10" id="KW-0472">Membrane</keyword>
<keyword evidence="14" id="KW-1185">Reference proteome</keyword>
<keyword evidence="8 10" id="KW-0131">Cell cycle</keyword>
<evidence type="ECO:0000256" key="8">
    <source>
        <dbReference type="ARBA" id="ARBA00023306"/>
    </source>
</evidence>
<dbReference type="Pfam" id="PF04101">
    <property type="entry name" value="Glyco_tran_28_C"/>
    <property type="match status" value="1"/>
</dbReference>
<keyword evidence="4 10" id="KW-0808">Transferase</keyword>
<feature type="binding site" evidence="10">
    <location>
        <position position="292"/>
    </location>
    <ligand>
        <name>UDP-N-acetyl-alpha-D-glucosamine</name>
        <dbReference type="ChEBI" id="CHEBI:57705"/>
    </ligand>
</feature>
<dbReference type="InterPro" id="IPR007235">
    <property type="entry name" value="Glyco_trans_28_C"/>
</dbReference>
<evidence type="ECO:0000256" key="5">
    <source>
        <dbReference type="ARBA" id="ARBA00022960"/>
    </source>
</evidence>
<name>A0A6L6YHM2_9BURK</name>
<proteinExistence type="inferred from homology"/>
<evidence type="ECO:0000256" key="3">
    <source>
        <dbReference type="ARBA" id="ARBA00022676"/>
    </source>
</evidence>